<organism evidence="1 2">
    <name type="scientific">Mya arenaria</name>
    <name type="common">Soft-shell clam</name>
    <dbReference type="NCBI Taxonomy" id="6604"/>
    <lineage>
        <taxon>Eukaryota</taxon>
        <taxon>Metazoa</taxon>
        <taxon>Spiralia</taxon>
        <taxon>Lophotrochozoa</taxon>
        <taxon>Mollusca</taxon>
        <taxon>Bivalvia</taxon>
        <taxon>Autobranchia</taxon>
        <taxon>Heteroconchia</taxon>
        <taxon>Euheterodonta</taxon>
        <taxon>Imparidentia</taxon>
        <taxon>Neoheterodontei</taxon>
        <taxon>Myida</taxon>
        <taxon>Myoidea</taxon>
        <taxon>Myidae</taxon>
        <taxon>Mya</taxon>
    </lineage>
</organism>
<reference evidence="1" key="1">
    <citation type="submission" date="2022-11" db="EMBL/GenBank/DDBJ databases">
        <title>Centuries of genome instability and evolution in soft-shell clam transmissible cancer (bioRxiv).</title>
        <authorList>
            <person name="Hart S.F.M."/>
            <person name="Yonemitsu M.A."/>
            <person name="Giersch R.M."/>
            <person name="Beal B.F."/>
            <person name="Arriagada G."/>
            <person name="Davis B.W."/>
            <person name="Ostrander E.A."/>
            <person name="Goff S.P."/>
            <person name="Metzger M.J."/>
        </authorList>
    </citation>
    <scope>NUCLEOTIDE SEQUENCE</scope>
    <source>
        <strain evidence="1">MELC-2E11</strain>
        <tissue evidence="1">Siphon/mantle</tissue>
    </source>
</reference>
<protein>
    <submittedName>
        <fullName evidence="1">Uncharacterized protein</fullName>
    </submittedName>
</protein>
<evidence type="ECO:0000313" key="2">
    <source>
        <dbReference type="Proteomes" id="UP001164746"/>
    </source>
</evidence>
<sequence length="81" mass="8934">MYVCAQNTRINLKLQMLRKSGMAFPQNSEKIIGKEITIGQSTVADDGKLQQVELQPVKGTLQLHAVKINSDGQLCTRATSF</sequence>
<gene>
    <name evidence="1" type="ORF">MAR_021608</name>
</gene>
<dbReference type="EMBL" id="CP111016">
    <property type="protein sequence ID" value="WAR06239.1"/>
    <property type="molecule type" value="Genomic_DNA"/>
</dbReference>
<name>A0ABY7EAP6_MYAAR</name>
<evidence type="ECO:0000313" key="1">
    <source>
        <dbReference type="EMBL" id="WAR06239.1"/>
    </source>
</evidence>
<accession>A0ABY7EAP6</accession>
<dbReference type="Proteomes" id="UP001164746">
    <property type="component" value="Chromosome 5"/>
</dbReference>
<keyword evidence="2" id="KW-1185">Reference proteome</keyword>
<proteinExistence type="predicted"/>